<gene>
    <name evidence="2" type="ORF">NEZAVI_LOCUS13025</name>
</gene>
<protein>
    <submittedName>
        <fullName evidence="2">Uncharacterized protein</fullName>
    </submittedName>
</protein>
<keyword evidence="3" id="KW-1185">Reference proteome</keyword>
<dbReference type="Proteomes" id="UP001152798">
    <property type="component" value="Chromosome 6"/>
</dbReference>
<evidence type="ECO:0000313" key="2">
    <source>
        <dbReference type="EMBL" id="CAH1404655.1"/>
    </source>
</evidence>
<evidence type="ECO:0000313" key="3">
    <source>
        <dbReference type="Proteomes" id="UP001152798"/>
    </source>
</evidence>
<sequence>MSRGQGRAAVTLSGSPDTELMVGGDYSWLSYTLGLSNPPLTSASRPTNGFPERRYHHTAQMAEGLHGRCLISIVFRCHLFRIIIPHNEPGGSAEKKIKYRNRKVTSYDSAPFMRASELKRRERPPLPEAPRRKSTQCDKEPRDGQKCTWRPPVPLRTAACKRSKCSVTIAPALEQSRVSVSLMGHSPATARSIRAMERIREVEREKKNTYDKCIPFLKEKFRETFGEREFTVRGLWFGSRGTIPKRTRSFLEELGVDIKE</sequence>
<dbReference type="EMBL" id="OV725082">
    <property type="protein sequence ID" value="CAH1404655.1"/>
    <property type="molecule type" value="Genomic_DNA"/>
</dbReference>
<organism evidence="2 3">
    <name type="scientific">Nezara viridula</name>
    <name type="common">Southern green stink bug</name>
    <name type="synonym">Cimex viridulus</name>
    <dbReference type="NCBI Taxonomy" id="85310"/>
    <lineage>
        <taxon>Eukaryota</taxon>
        <taxon>Metazoa</taxon>
        <taxon>Ecdysozoa</taxon>
        <taxon>Arthropoda</taxon>
        <taxon>Hexapoda</taxon>
        <taxon>Insecta</taxon>
        <taxon>Pterygota</taxon>
        <taxon>Neoptera</taxon>
        <taxon>Paraneoptera</taxon>
        <taxon>Hemiptera</taxon>
        <taxon>Heteroptera</taxon>
        <taxon>Panheteroptera</taxon>
        <taxon>Pentatomomorpha</taxon>
        <taxon>Pentatomoidea</taxon>
        <taxon>Pentatomidae</taxon>
        <taxon>Pentatominae</taxon>
        <taxon>Nezara</taxon>
    </lineage>
</organism>
<dbReference type="AlphaFoldDB" id="A0A9P0HL62"/>
<feature type="compositionally biased region" description="Basic and acidic residues" evidence="1">
    <location>
        <begin position="116"/>
        <end position="145"/>
    </location>
</feature>
<accession>A0A9P0HL62</accession>
<dbReference type="OrthoDB" id="10595912at2759"/>
<evidence type="ECO:0000256" key="1">
    <source>
        <dbReference type="SAM" id="MobiDB-lite"/>
    </source>
</evidence>
<proteinExistence type="predicted"/>
<reference evidence="2" key="1">
    <citation type="submission" date="2022-01" db="EMBL/GenBank/DDBJ databases">
        <authorList>
            <person name="King R."/>
        </authorList>
    </citation>
    <scope>NUCLEOTIDE SEQUENCE</scope>
</reference>
<feature type="region of interest" description="Disordered" evidence="1">
    <location>
        <begin position="110"/>
        <end position="150"/>
    </location>
</feature>
<name>A0A9P0HL62_NEZVI</name>